<accession>A0ABT3RNV1</accession>
<feature type="transmembrane region" description="Helical" evidence="14">
    <location>
        <begin position="472"/>
        <end position="492"/>
    </location>
</feature>
<feature type="transmembrane region" description="Helical" evidence="14">
    <location>
        <begin position="125"/>
        <end position="146"/>
    </location>
</feature>
<keyword evidence="9" id="KW-0406">Ion transport</keyword>
<reference evidence="15 16" key="1">
    <citation type="submission" date="2022-11" db="EMBL/GenBank/DDBJ databases">
        <title>The characterization of three novel Bacteroidetes species and genomic analysis of their roles in tidal elemental geochemical cycles.</title>
        <authorList>
            <person name="Ma K."/>
        </authorList>
    </citation>
    <scope>NUCLEOTIDE SEQUENCE [LARGE SCALE GENOMIC DNA]</scope>
    <source>
        <strain evidence="15 16">M17</strain>
    </source>
</reference>
<dbReference type="Proteomes" id="UP001209885">
    <property type="component" value="Unassembled WGS sequence"/>
</dbReference>
<evidence type="ECO:0000256" key="2">
    <source>
        <dbReference type="ARBA" id="ARBA00006434"/>
    </source>
</evidence>
<keyword evidence="5 14" id="KW-0812">Transmembrane</keyword>
<feature type="transmembrane region" description="Helical" evidence="14">
    <location>
        <begin position="409"/>
        <end position="431"/>
    </location>
</feature>
<evidence type="ECO:0000256" key="5">
    <source>
        <dbReference type="ARBA" id="ARBA00022692"/>
    </source>
</evidence>
<evidence type="ECO:0000256" key="7">
    <source>
        <dbReference type="ARBA" id="ARBA00022989"/>
    </source>
</evidence>
<protein>
    <submittedName>
        <fullName evidence="15">Sodium:solute symporter</fullName>
    </submittedName>
</protein>
<organism evidence="15 16">
    <name type="scientific">Mangrovivirga halotolerans</name>
    <dbReference type="NCBI Taxonomy" id="2993936"/>
    <lineage>
        <taxon>Bacteria</taxon>
        <taxon>Pseudomonadati</taxon>
        <taxon>Bacteroidota</taxon>
        <taxon>Cytophagia</taxon>
        <taxon>Cytophagales</taxon>
        <taxon>Mangrovivirgaceae</taxon>
        <taxon>Mangrovivirga</taxon>
    </lineage>
</organism>
<feature type="transmembrane region" description="Helical" evidence="14">
    <location>
        <begin position="238"/>
        <end position="259"/>
    </location>
</feature>
<dbReference type="InterPro" id="IPR050277">
    <property type="entry name" value="Sodium:Solute_Symporter"/>
</dbReference>
<dbReference type="RefSeq" id="WP_266055389.1">
    <property type="nucleotide sequence ID" value="NZ_JAPFQN010000003.1"/>
</dbReference>
<evidence type="ECO:0000256" key="1">
    <source>
        <dbReference type="ARBA" id="ARBA00004651"/>
    </source>
</evidence>
<feature type="transmembrane region" description="Helical" evidence="14">
    <location>
        <begin position="188"/>
        <end position="207"/>
    </location>
</feature>
<evidence type="ECO:0000256" key="13">
    <source>
        <dbReference type="RuleBase" id="RU362091"/>
    </source>
</evidence>
<evidence type="ECO:0000256" key="3">
    <source>
        <dbReference type="ARBA" id="ARBA00022448"/>
    </source>
</evidence>
<evidence type="ECO:0000256" key="9">
    <source>
        <dbReference type="ARBA" id="ARBA00023065"/>
    </source>
</evidence>
<keyword evidence="8" id="KW-0915">Sodium</keyword>
<keyword evidence="6" id="KW-0769">Symport</keyword>
<evidence type="ECO:0000256" key="10">
    <source>
        <dbReference type="ARBA" id="ARBA00023136"/>
    </source>
</evidence>
<evidence type="ECO:0000256" key="6">
    <source>
        <dbReference type="ARBA" id="ARBA00022847"/>
    </source>
</evidence>
<proteinExistence type="inferred from homology"/>
<dbReference type="PANTHER" id="PTHR48086:SF3">
    <property type="entry name" value="SODIUM_PROLINE SYMPORTER"/>
    <property type="match status" value="1"/>
</dbReference>
<comment type="similarity">
    <text evidence="2 13">Belongs to the sodium:solute symporter (SSF) (TC 2.A.21) family.</text>
</comment>
<feature type="transmembrane region" description="Helical" evidence="14">
    <location>
        <begin position="76"/>
        <end position="94"/>
    </location>
</feature>
<feature type="transmembrane region" description="Helical" evidence="14">
    <location>
        <begin position="271"/>
        <end position="295"/>
    </location>
</feature>
<gene>
    <name evidence="15" type="ORF">OO013_04055</name>
</gene>
<comment type="catalytic activity">
    <reaction evidence="12">
        <text>L-proline(in) + Na(+)(in) = L-proline(out) + Na(+)(out)</text>
        <dbReference type="Rhea" id="RHEA:28967"/>
        <dbReference type="ChEBI" id="CHEBI:29101"/>
        <dbReference type="ChEBI" id="CHEBI:60039"/>
    </reaction>
</comment>
<keyword evidence="16" id="KW-1185">Reference proteome</keyword>
<feature type="transmembrane region" description="Helical" evidence="14">
    <location>
        <begin position="438"/>
        <end position="457"/>
    </location>
</feature>
<dbReference type="PROSITE" id="PS50283">
    <property type="entry name" value="NA_SOLUT_SYMP_3"/>
    <property type="match status" value="1"/>
</dbReference>
<dbReference type="InterPro" id="IPR001734">
    <property type="entry name" value="Na/solute_symporter"/>
</dbReference>
<name>A0ABT3RNV1_9BACT</name>
<evidence type="ECO:0000256" key="12">
    <source>
        <dbReference type="ARBA" id="ARBA00033708"/>
    </source>
</evidence>
<sequence>MEISSLTILLLIGYGLFVAFLIFKGSGKTQNINDYALGNLRFSPAFVGLSLAASTTSAATFIINPGLIGKYGISGFISYGLVLPAAAIISLIILSKKFRKFGAKVSAISLAQWIGKRYKSENFNLFFAFLSLLLITFIVLICVGITQVLSAALNTDPVWVLAGVVIVVFSYMMIGGANAMVYTNTLQAFSMLIVAVILISSGFEYFGGGIDGFLGRLEDINPILAKPLNPESYLFRDYFEIIFCQIMVGIAVICQPHILTKSLLLKSDKEVNKYLVAGTIVQTIFFLVIVVGLYARITFPDMTYQGEAIAPDSLVSTYVISQFPKYIVLLLIFGLISAGMSTLEGLIQALSTTITADLIGGIKAKTPGKKNFSDRQSIRINKAVIIVLAILSFFFSYRQLIDPDLSVAIFAQNGVYAYFSAAFVPVIFGMFFRNVPKVAPVTAAITAVVVHFTIYYLELTPYMDAPVKNPAIPSAIAILSSVITGGLFFIIYRKKEHDNRLVSKMERVSA</sequence>
<evidence type="ECO:0000256" key="4">
    <source>
        <dbReference type="ARBA" id="ARBA00022475"/>
    </source>
</evidence>
<feature type="transmembrane region" description="Helical" evidence="14">
    <location>
        <begin position="6"/>
        <end position="23"/>
    </location>
</feature>
<comment type="subcellular location">
    <subcellularLocation>
        <location evidence="1">Cell membrane</location>
        <topology evidence="1">Multi-pass membrane protein</topology>
    </subcellularLocation>
</comment>
<comment type="caution">
    <text evidence="15">The sequence shown here is derived from an EMBL/GenBank/DDBJ whole genome shotgun (WGS) entry which is preliminary data.</text>
</comment>
<feature type="transmembrane region" description="Helical" evidence="14">
    <location>
        <begin position="326"/>
        <end position="359"/>
    </location>
</feature>
<keyword evidence="7 14" id="KW-1133">Transmembrane helix</keyword>
<keyword evidence="4" id="KW-1003">Cell membrane</keyword>
<keyword evidence="3" id="KW-0813">Transport</keyword>
<dbReference type="Pfam" id="PF00474">
    <property type="entry name" value="SSF"/>
    <property type="match status" value="1"/>
</dbReference>
<dbReference type="PANTHER" id="PTHR48086">
    <property type="entry name" value="SODIUM/PROLINE SYMPORTER-RELATED"/>
    <property type="match status" value="1"/>
</dbReference>
<keyword evidence="11" id="KW-0739">Sodium transport</keyword>
<feature type="transmembrane region" description="Helical" evidence="14">
    <location>
        <begin position="44"/>
        <end position="64"/>
    </location>
</feature>
<evidence type="ECO:0000313" key="15">
    <source>
        <dbReference type="EMBL" id="MCX2743023.1"/>
    </source>
</evidence>
<feature type="transmembrane region" description="Helical" evidence="14">
    <location>
        <begin position="380"/>
        <end position="397"/>
    </location>
</feature>
<dbReference type="InterPro" id="IPR038377">
    <property type="entry name" value="Na/Glc_symporter_sf"/>
</dbReference>
<dbReference type="EMBL" id="JAPFQN010000003">
    <property type="protein sequence ID" value="MCX2743023.1"/>
    <property type="molecule type" value="Genomic_DNA"/>
</dbReference>
<evidence type="ECO:0000256" key="14">
    <source>
        <dbReference type="SAM" id="Phobius"/>
    </source>
</evidence>
<keyword evidence="10 14" id="KW-0472">Membrane</keyword>
<evidence type="ECO:0000256" key="11">
    <source>
        <dbReference type="ARBA" id="ARBA00023201"/>
    </source>
</evidence>
<evidence type="ECO:0000256" key="8">
    <source>
        <dbReference type="ARBA" id="ARBA00023053"/>
    </source>
</evidence>
<evidence type="ECO:0000313" key="16">
    <source>
        <dbReference type="Proteomes" id="UP001209885"/>
    </source>
</evidence>
<feature type="transmembrane region" description="Helical" evidence="14">
    <location>
        <begin position="158"/>
        <end position="181"/>
    </location>
</feature>
<dbReference type="Gene3D" id="1.20.1730.10">
    <property type="entry name" value="Sodium/glucose cotransporter"/>
    <property type="match status" value="1"/>
</dbReference>